<dbReference type="SUPFAM" id="SSF53474">
    <property type="entry name" value="alpha/beta-Hydrolases"/>
    <property type="match status" value="1"/>
</dbReference>
<sequence>MAEHSARYERFAQALTAVGYAVYASDHRGHGGTAADADVGYFGDTDGWDTVVADLAEVGAHARAEYPDIPVALFGHSMGSTLARAYVTRYPDDVDALVLSGTAGDPGVAGKVGLGIARLEARIRGRRHVSTLMNSLVFGRFNAPFKPARTDFDWLSRDPAEVDKYVADPRCGAVFTSGFYCDMLGGLAAVSRDEVVRRTPHDLPVLLISGEMDPVGGKGGRGVKGVAAQLRRAGVRDVTLKIYPGARHELLNETSRDEVTTDVIDWLQRHGLA</sequence>
<accession>A0A1G6GPN0</accession>
<organism evidence="2 3">
    <name type="scientific">Raineyella antarctica</name>
    <dbReference type="NCBI Taxonomy" id="1577474"/>
    <lineage>
        <taxon>Bacteria</taxon>
        <taxon>Bacillati</taxon>
        <taxon>Actinomycetota</taxon>
        <taxon>Actinomycetes</taxon>
        <taxon>Propionibacteriales</taxon>
        <taxon>Propionibacteriaceae</taxon>
        <taxon>Raineyella</taxon>
    </lineage>
</organism>
<dbReference type="PANTHER" id="PTHR11614">
    <property type="entry name" value="PHOSPHOLIPASE-RELATED"/>
    <property type="match status" value="1"/>
</dbReference>
<dbReference type="Proteomes" id="UP000199086">
    <property type="component" value="Unassembled WGS sequence"/>
</dbReference>
<dbReference type="Pfam" id="PF12146">
    <property type="entry name" value="Hydrolase_4"/>
    <property type="match status" value="1"/>
</dbReference>
<dbReference type="STRING" id="1577474.GA0111570_104213"/>
<dbReference type="AlphaFoldDB" id="A0A1G6GPN0"/>
<dbReference type="InterPro" id="IPR022742">
    <property type="entry name" value="Hydrolase_4"/>
</dbReference>
<dbReference type="InterPro" id="IPR029058">
    <property type="entry name" value="AB_hydrolase_fold"/>
</dbReference>
<reference evidence="2 3" key="1">
    <citation type="submission" date="2016-06" db="EMBL/GenBank/DDBJ databases">
        <authorList>
            <person name="Olsen C.W."/>
            <person name="Carey S."/>
            <person name="Hinshaw L."/>
            <person name="Karasin A.I."/>
        </authorList>
    </citation>
    <scope>NUCLEOTIDE SEQUENCE [LARGE SCALE GENOMIC DNA]</scope>
    <source>
        <strain evidence="2 3">LZ-22</strain>
    </source>
</reference>
<dbReference type="Gene3D" id="3.40.50.1820">
    <property type="entry name" value="alpha/beta hydrolase"/>
    <property type="match status" value="1"/>
</dbReference>
<protein>
    <submittedName>
        <fullName evidence="2">Lysophospholipase, alpha-beta hydrolase superfamily</fullName>
    </submittedName>
</protein>
<evidence type="ECO:0000313" key="2">
    <source>
        <dbReference type="EMBL" id="SDB83908.1"/>
    </source>
</evidence>
<dbReference type="EMBL" id="FMYF01000004">
    <property type="protein sequence ID" value="SDB83908.1"/>
    <property type="molecule type" value="Genomic_DNA"/>
</dbReference>
<name>A0A1G6GPN0_9ACTN</name>
<feature type="domain" description="Serine aminopeptidase S33" evidence="1">
    <location>
        <begin position="1"/>
        <end position="254"/>
    </location>
</feature>
<evidence type="ECO:0000313" key="3">
    <source>
        <dbReference type="Proteomes" id="UP000199086"/>
    </source>
</evidence>
<dbReference type="GO" id="GO:0016787">
    <property type="term" value="F:hydrolase activity"/>
    <property type="evidence" value="ECO:0007669"/>
    <property type="project" value="UniProtKB-KW"/>
</dbReference>
<gene>
    <name evidence="2" type="ORF">GA0111570_104213</name>
</gene>
<keyword evidence="2" id="KW-0378">Hydrolase</keyword>
<evidence type="ECO:0000259" key="1">
    <source>
        <dbReference type="Pfam" id="PF12146"/>
    </source>
</evidence>
<dbReference type="InterPro" id="IPR000073">
    <property type="entry name" value="AB_hydrolase_1"/>
</dbReference>
<dbReference type="InterPro" id="IPR051044">
    <property type="entry name" value="MAG_DAG_Lipase"/>
</dbReference>
<keyword evidence="3" id="KW-1185">Reference proteome</keyword>
<dbReference type="PRINTS" id="PR00111">
    <property type="entry name" value="ABHYDROLASE"/>
</dbReference>
<proteinExistence type="predicted"/>